<dbReference type="GO" id="GO:0004087">
    <property type="term" value="F:carbamoyl-phosphate synthase (ammonia) activity"/>
    <property type="evidence" value="ECO:0007669"/>
    <property type="project" value="UniProtKB-EC"/>
</dbReference>
<feature type="binding site" evidence="17">
    <location>
        <position position="778"/>
    </location>
    <ligand>
        <name>ATP</name>
        <dbReference type="ChEBI" id="CHEBI:30616"/>
        <label>2</label>
    </ligand>
</feature>
<dbReference type="InterPro" id="IPR036897">
    <property type="entry name" value="CarbamoylP_synth_lsu_oligo_sf"/>
</dbReference>
<dbReference type="Pfam" id="PF02786">
    <property type="entry name" value="CPSase_L_D2"/>
    <property type="match status" value="2"/>
</dbReference>
<evidence type="ECO:0000259" key="19">
    <source>
        <dbReference type="PROSITE" id="PS51855"/>
    </source>
</evidence>
<evidence type="ECO:0000256" key="12">
    <source>
        <dbReference type="ARBA" id="ARBA00022975"/>
    </source>
</evidence>
<feature type="binding site" evidence="17">
    <location>
        <position position="300"/>
    </location>
    <ligand>
        <name>Mg(2+)</name>
        <dbReference type="ChEBI" id="CHEBI:18420"/>
        <label>2</label>
    </ligand>
</feature>
<sequence>MPIDQTLKKVMIIGSGPIIIGQAAEFDYSGTQACKAIKEEGIETILVNSNPATIMTDTNVADKVYIEPLNVESVEKIIAQEKPDGILPGFGGQTGLNLAMKLSEMGILDKYGVKLLGTNSETIKKAEDREEFKKLMIEIDEPIPMSIIATKLEECEAFVENHGYPVIIRPAYTLGGTGGGIASNYDQLIEICQRGIENSPIGQILLEQSVAGWKEIEYEVIRDKKDNCIIICNMENMDPVGVHTGDSIVVAPSQTLRDKEYQMLRQSSIKIIRSLKIEGGCNIQFALDPKSNNYIVIEVNPRVSRSSALASKAAGYPIAKIGAKIAIGFSLDELKNYVTKNSSACFEPSLDYIVVKFPKWPFDKFNKAERTLGTQMKATGEVMAISRSFESAILKALICLESKFTGLRMFSIMDMNTEALNNKIKKCDDERIFALAEALRRGRTVSELHEMTQIDPWFLNGLNNIINMENRLQKEKMDEKLLYEAEAMGFTDKEISDLTEIQYEKLQKMRKEYDIHPVYKMVDTCSGEFDAQTPYYYSCYEEEDENIISDKKKVLVIGSGPIRIGQGIEFDYSCVHGVWAIKEAGYESIMMNNNPETVSTDFDTADKLYFESLYIDDVMNVVNNEKPEGVILQLGGQTSVNLAPKLFERGVNILGTSYQSMDMAEDRDKFRNFLEKIEIPSPTGKAVTSMEEALETVEILGYPVVVRPSYVIGGRAMQVVYDLEGLKRYMQEAVNLSKKYPILIDKYVKGIEIEVDAIGDGEDILIPGIMEHVERTGVHSGDSITIYPHITLNQDTIDKLVAYTKKIAKGLDIIGLVNIQYVFDGKDIYVIEVNPRASRTVPILSKVTGVPMVKLAVDAMLGKKLKDSDYGIGLMEKKNLYAVKVPVFSGEKLADVDMHLGPEMKSTGEVLGIDRDLNKAIYKGFSASGIKIPTEGAIYVSLKAVDKEEGLEIIRDYVDLGFKLYGSVGTANFLNKHNVSCETIPLFEVDKRIADGTINMMINTPTRGNNEYSLGFRIRRKMTEYRLPIFTCIDTARIFKVAIEIRKNNEEIEHKTLAQYLE</sequence>
<evidence type="ECO:0000313" key="21">
    <source>
        <dbReference type="Proteomes" id="UP000294919"/>
    </source>
</evidence>
<evidence type="ECO:0000256" key="1">
    <source>
        <dbReference type="ARBA" id="ARBA00001936"/>
    </source>
</evidence>
<comment type="caution">
    <text evidence="20">The sequence shown here is derived from an EMBL/GenBank/DDBJ whole genome shotgun (WGS) entry which is preliminary data.</text>
</comment>
<dbReference type="EC" id="6.3.5.5" evidence="17"/>
<feature type="domain" description="ATP-grasp" evidence="18">
    <location>
        <begin position="671"/>
        <end position="861"/>
    </location>
</feature>
<comment type="pathway">
    <text evidence="17">Pyrimidine metabolism; UMP biosynthesis via de novo pathway; (S)-dihydroorotate from bicarbonate: step 1/3.</text>
</comment>
<feature type="binding site" evidence="17">
    <location>
        <position position="284"/>
    </location>
    <ligand>
        <name>Mg(2+)</name>
        <dbReference type="ChEBI" id="CHEBI:18420"/>
        <label>1</label>
    </ligand>
</feature>
<feature type="binding site" evidence="17">
    <location>
        <position position="834"/>
    </location>
    <ligand>
        <name>Mn(2+)</name>
        <dbReference type="ChEBI" id="CHEBI:29035"/>
        <label>4</label>
    </ligand>
</feature>
<dbReference type="FunFam" id="3.30.470.20:FF:000026">
    <property type="entry name" value="Carbamoyl-phosphate synthase large chain"/>
    <property type="match status" value="1"/>
</dbReference>
<dbReference type="SUPFAM" id="SSF52335">
    <property type="entry name" value="Methylglyoxal synthase-like"/>
    <property type="match status" value="1"/>
</dbReference>
<keyword evidence="7" id="KW-0479">Metal-binding</keyword>
<evidence type="ECO:0000313" key="20">
    <source>
        <dbReference type="EMBL" id="TCO71064.1"/>
    </source>
</evidence>
<dbReference type="Gene3D" id="3.30.470.20">
    <property type="entry name" value="ATP-grasp fold, B domain"/>
    <property type="match status" value="2"/>
</dbReference>
<dbReference type="FunFam" id="3.30.1490.20:FF:000001">
    <property type="entry name" value="Carbamoyl-phosphate synthase large chain"/>
    <property type="match status" value="1"/>
</dbReference>
<dbReference type="InterPro" id="IPR013815">
    <property type="entry name" value="ATP_grasp_subdomain_1"/>
</dbReference>
<dbReference type="InterPro" id="IPR036914">
    <property type="entry name" value="MGS-like_dom_sf"/>
</dbReference>
<evidence type="ECO:0000256" key="2">
    <source>
        <dbReference type="ARBA" id="ARBA00005077"/>
    </source>
</evidence>
<feature type="binding site" evidence="17">
    <location>
        <position position="169"/>
    </location>
    <ligand>
        <name>ATP</name>
        <dbReference type="ChEBI" id="CHEBI:30616"/>
        <label>1</label>
    </ligand>
</feature>
<dbReference type="AlphaFoldDB" id="A0A4R2KDN9"/>
<feature type="binding site" evidence="17">
    <location>
        <position position="298"/>
    </location>
    <ligand>
        <name>Mn(2+)</name>
        <dbReference type="ChEBI" id="CHEBI:29035"/>
        <label>2</label>
    </ligand>
</feature>
<feature type="binding site" evidence="17">
    <location>
        <position position="832"/>
    </location>
    <ligand>
        <name>Mg(2+)</name>
        <dbReference type="ChEBI" id="CHEBI:18420"/>
        <label>4</label>
    </ligand>
</feature>
<keyword evidence="13" id="KW-0464">Manganese</keyword>
<feature type="binding site" evidence="17">
    <location>
        <position position="215"/>
    </location>
    <ligand>
        <name>ATP</name>
        <dbReference type="ChEBI" id="CHEBI:30616"/>
        <label>1</label>
    </ligand>
</feature>
<evidence type="ECO:0000256" key="17">
    <source>
        <dbReference type="HAMAP-Rule" id="MF_01210"/>
    </source>
</evidence>
<feature type="binding site" evidence="17">
    <location>
        <position position="820"/>
    </location>
    <ligand>
        <name>ATP</name>
        <dbReference type="ChEBI" id="CHEBI:30616"/>
        <label>2</label>
    </ligand>
</feature>
<keyword evidence="6 17" id="KW-0028">Amino-acid biosynthesis</keyword>
<dbReference type="OrthoDB" id="9804197at2"/>
<dbReference type="SUPFAM" id="SSF48108">
    <property type="entry name" value="Carbamoyl phosphate synthetase, large subunit connection domain"/>
    <property type="match status" value="1"/>
</dbReference>
<keyword evidence="4 17" id="KW-0055">Arginine biosynthesis</keyword>
<keyword evidence="9 17" id="KW-0547">Nucleotide-binding</keyword>
<reference evidence="20 21" key="1">
    <citation type="submission" date="2019-03" db="EMBL/GenBank/DDBJ databases">
        <title>Genomic Encyclopedia of Type Strains, Phase IV (KMG-IV): sequencing the most valuable type-strain genomes for metagenomic binning, comparative biology and taxonomic classification.</title>
        <authorList>
            <person name="Goeker M."/>
        </authorList>
    </citation>
    <scope>NUCLEOTIDE SEQUENCE [LARGE SCALE GENOMIC DNA]</scope>
    <source>
        <strain evidence="20 21">DSM 102940</strain>
    </source>
</reference>
<dbReference type="HAMAP" id="MF_01210_A">
    <property type="entry name" value="CPSase_L_chain_A"/>
    <property type="match status" value="1"/>
</dbReference>
<dbReference type="NCBIfam" id="TIGR01369">
    <property type="entry name" value="CPSaseII_lrg"/>
    <property type="match status" value="1"/>
</dbReference>
<dbReference type="GO" id="GO:0046872">
    <property type="term" value="F:metal ion binding"/>
    <property type="evidence" value="ECO:0007669"/>
    <property type="project" value="UniProtKB-KW"/>
</dbReference>
<dbReference type="InterPro" id="IPR005483">
    <property type="entry name" value="CPSase_dom"/>
</dbReference>
<dbReference type="PANTHER" id="PTHR11405:SF53">
    <property type="entry name" value="CARBAMOYL-PHOSPHATE SYNTHASE [AMMONIA], MITOCHONDRIAL"/>
    <property type="match status" value="1"/>
</dbReference>
<dbReference type="GO" id="GO:0044205">
    <property type="term" value="P:'de novo' UMP biosynthetic process"/>
    <property type="evidence" value="ECO:0007669"/>
    <property type="project" value="UniProtKB-UniRule"/>
</dbReference>
<evidence type="ECO:0000256" key="15">
    <source>
        <dbReference type="ARBA" id="ARBA00048816"/>
    </source>
</evidence>
<feature type="domain" description="MGS-like" evidence="19">
    <location>
        <begin position="930"/>
        <end position="1062"/>
    </location>
</feature>
<dbReference type="Gene3D" id="3.40.50.20">
    <property type="match status" value="2"/>
</dbReference>
<feature type="binding site" evidence="17">
    <location>
        <position position="175"/>
    </location>
    <ligand>
        <name>ATP</name>
        <dbReference type="ChEBI" id="CHEBI:30616"/>
        <label>1</label>
    </ligand>
</feature>
<accession>A0A4R2KDN9</accession>
<dbReference type="HAMAP" id="MF_01210_B">
    <property type="entry name" value="CPSase_L_chain_B"/>
    <property type="match status" value="1"/>
</dbReference>
<comment type="pathway">
    <text evidence="2 17">Amino-acid biosynthesis; L-arginine biosynthesis; carbamoyl phosphate from bicarbonate: step 1/1.</text>
</comment>
<dbReference type="PROSITE" id="PS51855">
    <property type="entry name" value="MGS"/>
    <property type="match status" value="1"/>
</dbReference>
<feature type="binding site" evidence="17">
    <location>
        <position position="129"/>
    </location>
    <ligand>
        <name>ATP</name>
        <dbReference type="ChEBI" id="CHEBI:30616"/>
        <label>1</label>
    </ligand>
</feature>
<feature type="binding site" evidence="17">
    <location>
        <position position="820"/>
    </location>
    <ligand>
        <name>Mg(2+)</name>
        <dbReference type="ChEBI" id="CHEBI:18420"/>
        <label>3</label>
    </ligand>
</feature>
<comment type="subunit">
    <text evidence="17">Composed of two chains; the small (or glutamine) chain promotes the hydrolysis of glutamine to ammonia, which is used by the large (or ammonia) chain to synthesize carbamoyl phosphate. Tetramer of heterodimers (alpha,beta)4.</text>
</comment>
<dbReference type="GO" id="GO:0005524">
    <property type="term" value="F:ATP binding"/>
    <property type="evidence" value="ECO:0007669"/>
    <property type="project" value="UniProtKB-UniRule"/>
</dbReference>
<comment type="domain">
    <text evidence="17">The large subunit is composed of 2 ATP-grasp domains that are involved in binding the 2 ATP molecules needed for carbamoyl phosphate synthesis. The N-terminal ATP-grasp domain (referred to as the carboxyphosphate synthetic component) catalyzes the ATP-dependent phosphorylation of hydrogencarbonate to carboxyphosphate and the subsequent nucleophilic attack by ammonia to form a carbamate intermediate. The C-terminal ATP-grasp domain (referred to as the carbamoyl phosphate synthetic component) then catalyzes the phosphorylation of carbamate with the second ATP to form the end product carbamoyl phosphate. The reactive and unstable enzyme intermediates are sequentially channeled from one active site to the next through the interior of the protein over a distance of at least 96 A.</text>
</comment>
<gene>
    <name evidence="17" type="primary">carB</name>
    <name evidence="20" type="ORF">EV214_12353</name>
</gene>
<feature type="binding site" evidence="17">
    <location>
        <position position="210"/>
    </location>
    <ligand>
        <name>ATP</name>
        <dbReference type="ChEBI" id="CHEBI:30616"/>
        <label>1</label>
    </ligand>
</feature>
<comment type="caution">
    <text evidence="17">Lacks conserved residue(s) required for the propagation of feature annotation.</text>
</comment>
<keyword evidence="8 17" id="KW-0677">Repeat</keyword>
<feature type="binding site" evidence="17">
    <location>
        <position position="284"/>
    </location>
    <ligand>
        <name>ATP</name>
        <dbReference type="ChEBI" id="CHEBI:30616"/>
        <label>1</label>
    </ligand>
</feature>
<dbReference type="Pfam" id="PF02787">
    <property type="entry name" value="CPSase_L_D3"/>
    <property type="match status" value="1"/>
</dbReference>
<feature type="binding site" evidence="17">
    <location>
        <position position="284"/>
    </location>
    <ligand>
        <name>Mn(2+)</name>
        <dbReference type="ChEBI" id="CHEBI:29035"/>
        <label>1</label>
    </ligand>
</feature>
<evidence type="ECO:0000256" key="3">
    <source>
        <dbReference type="ARBA" id="ARBA00009799"/>
    </source>
</evidence>
<comment type="catalytic activity">
    <reaction evidence="14 17">
        <text>hydrogencarbonate + NH4(+) + 2 ATP = carbamoyl phosphate + 2 ADP + phosphate + 2 H(+)</text>
        <dbReference type="Rhea" id="RHEA:18029"/>
        <dbReference type="ChEBI" id="CHEBI:15378"/>
        <dbReference type="ChEBI" id="CHEBI:17544"/>
        <dbReference type="ChEBI" id="CHEBI:28938"/>
        <dbReference type="ChEBI" id="CHEBI:30616"/>
        <dbReference type="ChEBI" id="CHEBI:43474"/>
        <dbReference type="ChEBI" id="CHEBI:58228"/>
        <dbReference type="ChEBI" id="CHEBI:456216"/>
        <dbReference type="EC" id="6.3.4.16"/>
    </reaction>
</comment>
<dbReference type="PRINTS" id="PR00098">
    <property type="entry name" value="CPSASE"/>
</dbReference>
<keyword evidence="10 17" id="KW-0067">ATP-binding</keyword>
<dbReference type="Pfam" id="PF02142">
    <property type="entry name" value="MGS"/>
    <property type="match status" value="1"/>
</dbReference>
<feature type="binding site" evidence="17">
    <location>
        <position position="832"/>
    </location>
    <ligand>
        <name>Mn(2+)</name>
        <dbReference type="ChEBI" id="CHEBI:29035"/>
        <label>4</label>
    </ligand>
</feature>
<dbReference type="InterPro" id="IPR006275">
    <property type="entry name" value="CPSase_lsu"/>
</dbReference>
<feature type="binding site" evidence="17">
    <location>
        <position position="243"/>
    </location>
    <ligand>
        <name>ATP</name>
        <dbReference type="ChEBI" id="CHEBI:30616"/>
        <label>1</label>
    </ligand>
</feature>
<comment type="similarity">
    <text evidence="3 17">Belongs to the CarB family.</text>
</comment>
<dbReference type="FunFam" id="3.40.50.20:FF:000001">
    <property type="entry name" value="Carbamoyl-phosphate synthase large chain"/>
    <property type="match status" value="1"/>
</dbReference>
<feature type="binding site" evidence="17">
    <location>
        <position position="241"/>
    </location>
    <ligand>
        <name>ATP</name>
        <dbReference type="ChEBI" id="CHEBI:30616"/>
        <label>1</label>
    </ligand>
</feature>
<dbReference type="Proteomes" id="UP000294919">
    <property type="component" value="Unassembled WGS sequence"/>
</dbReference>
<feature type="binding site" evidence="17">
    <location>
        <position position="298"/>
    </location>
    <ligand>
        <name>ATP</name>
        <dbReference type="ChEBI" id="CHEBI:30616"/>
        <label>1</label>
    </ligand>
</feature>
<dbReference type="Gene3D" id="1.10.1030.10">
    <property type="entry name" value="Carbamoyl-phosphate synthetase, large subunit oligomerisation domain"/>
    <property type="match status" value="1"/>
</dbReference>
<keyword evidence="21" id="KW-1185">Reference proteome</keyword>
<comment type="cofactor">
    <cofactor evidence="17">
        <name>Mg(2+)</name>
        <dbReference type="ChEBI" id="CHEBI:18420"/>
    </cofactor>
    <cofactor evidence="17">
        <name>Mn(2+)</name>
        <dbReference type="ChEBI" id="CHEBI:29035"/>
    </cofactor>
    <text evidence="17">Binds 4 Mg(2+) or Mn(2+) ions per subunit.</text>
</comment>
<comment type="function">
    <text evidence="17">Large subunit of the glutamine-dependent carbamoyl phosphate synthetase (CPSase). CPSase catalyzes the formation of carbamoyl phosphate from the ammonia moiety of glutamine, carbonate, and phosphate donated by ATP, constituting the first step of 2 biosynthetic pathways, one leading to arginine and/or urea and the other to pyrimidine nucleotides. The large subunit (synthetase) binds the substrates ammonia (free or transferred from glutamine from the small subunit), hydrogencarbonate and ATP and carries out an ATP-coupled ligase reaction, activating hydrogencarbonate by forming carboxy phosphate which reacts with ammonia to form carbamoyl phosphate.</text>
</comment>
<feature type="binding site" evidence="17">
    <location>
        <position position="746"/>
    </location>
    <ligand>
        <name>ATP</name>
        <dbReference type="ChEBI" id="CHEBI:30616"/>
        <label>2</label>
    </ligand>
</feature>
<dbReference type="RefSeq" id="WP_132246837.1">
    <property type="nucleotide sequence ID" value="NZ_SLWV01000023.1"/>
</dbReference>
<dbReference type="SUPFAM" id="SSF52440">
    <property type="entry name" value="PreATP-grasp domain"/>
    <property type="match status" value="2"/>
</dbReference>
<dbReference type="GO" id="GO:0005737">
    <property type="term" value="C:cytoplasm"/>
    <property type="evidence" value="ECO:0007669"/>
    <property type="project" value="TreeGrafter"/>
</dbReference>
<dbReference type="Pfam" id="PF25596">
    <property type="entry name" value="CPSase_L_D1"/>
    <property type="match status" value="2"/>
</dbReference>
<dbReference type="InterPro" id="IPR005479">
    <property type="entry name" value="CPAse_ATP-bd"/>
</dbReference>
<feature type="binding site" evidence="17">
    <location>
        <position position="298"/>
    </location>
    <ligand>
        <name>Mg(2+)</name>
        <dbReference type="ChEBI" id="CHEBI:18420"/>
        <label>1</label>
    </ligand>
</feature>
<dbReference type="PROSITE" id="PS00866">
    <property type="entry name" value="CPSASE_1"/>
    <property type="match status" value="2"/>
</dbReference>
<dbReference type="SMART" id="SM01096">
    <property type="entry name" value="CPSase_L_D3"/>
    <property type="match status" value="1"/>
</dbReference>
<feature type="binding site" evidence="17">
    <location>
        <position position="707"/>
    </location>
    <ligand>
        <name>ATP</name>
        <dbReference type="ChEBI" id="CHEBI:30616"/>
        <label>2</label>
    </ligand>
</feature>
<keyword evidence="12 17" id="KW-0665">Pyrimidine biosynthesis</keyword>
<dbReference type="EMBL" id="SLWV01000023">
    <property type="protein sequence ID" value="TCO71064.1"/>
    <property type="molecule type" value="Genomic_DNA"/>
</dbReference>
<dbReference type="Gene3D" id="3.40.50.1380">
    <property type="entry name" value="Methylglyoxal synthase-like domain"/>
    <property type="match status" value="1"/>
</dbReference>
<dbReference type="FunFam" id="3.30.470.20:FF:000001">
    <property type="entry name" value="Carbamoyl-phosphate synthase large chain"/>
    <property type="match status" value="1"/>
</dbReference>
<dbReference type="GO" id="GO:0004088">
    <property type="term" value="F:carbamoyl-phosphate synthase (glutamine-hydrolyzing) activity"/>
    <property type="evidence" value="ECO:0007669"/>
    <property type="project" value="UniProtKB-UniRule"/>
</dbReference>
<dbReference type="PROSITE" id="PS00867">
    <property type="entry name" value="CPSASE_2"/>
    <property type="match status" value="2"/>
</dbReference>
<feature type="binding site" evidence="17">
    <location>
        <position position="748"/>
    </location>
    <ligand>
        <name>ATP</name>
        <dbReference type="ChEBI" id="CHEBI:30616"/>
        <label>2</label>
    </ligand>
</feature>
<evidence type="ECO:0000256" key="8">
    <source>
        <dbReference type="ARBA" id="ARBA00022737"/>
    </source>
</evidence>
<evidence type="ECO:0000256" key="16">
    <source>
        <dbReference type="ARBA" id="ARBA00060037"/>
    </source>
</evidence>
<dbReference type="InterPro" id="IPR058047">
    <property type="entry name" value="CPSase_preATP-grasp"/>
</dbReference>
<evidence type="ECO:0000256" key="10">
    <source>
        <dbReference type="ARBA" id="ARBA00022840"/>
    </source>
</evidence>
<feature type="region of interest" description="Carboxyphosphate synthetic domain" evidence="17">
    <location>
        <begin position="1"/>
        <end position="401"/>
    </location>
</feature>
<feature type="binding site" evidence="17">
    <location>
        <position position="834"/>
    </location>
    <ligand>
        <name>Mg(2+)</name>
        <dbReference type="ChEBI" id="CHEBI:18420"/>
        <label>4</label>
    </ligand>
</feature>
<feature type="binding site" evidence="17">
    <location>
        <position position="832"/>
    </location>
    <ligand>
        <name>ATP</name>
        <dbReference type="ChEBI" id="CHEBI:30616"/>
        <label>2</label>
    </ligand>
</feature>
<feature type="binding site" evidence="17">
    <location>
        <position position="777"/>
    </location>
    <ligand>
        <name>ATP</name>
        <dbReference type="ChEBI" id="CHEBI:30616"/>
        <label>2</label>
    </ligand>
</feature>
<dbReference type="SMART" id="SM00851">
    <property type="entry name" value="MGS"/>
    <property type="match status" value="1"/>
</dbReference>
<feature type="binding site" evidence="17">
    <location>
        <position position="300"/>
    </location>
    <ligand>
        <name>Mn(2+)</name>
        <dbReference type="ChEBI" id="CHEBI:29035"/>
        <label>2</label>
    </ligand>
</feature>
<feature type="binding site" evidence="17">
    <location>
        <position position="208"/>
    </location>
    <ligand>
        <name>ATP</name>
        <dbReference type="ChEBI" id="CHEBI:30616"/>
        <label>1</label>
    </ligand>
</feature>
<dbReference type="UniPathway" id="UPA00068">
    <property type="reaction ID" value="UER00171"/>
</dbReference>
<feature type="binding site" evidence="17">
    <location>
        <position position="752"/>
    </location>
    <ligand>
        <name>ATP</name>
        <dbReference type="ChEBI" id="CHEBI:30616"/>
        <label>2</label>
    </ligand>
</feature>
<name>A0A4R2KDN9_9FIRM</name>
<evidence type="ECO:0000256" key="13">
    <source>
        <dbReference type="ARBA" id="ARBA00023211"/>
    </source>
</evidence>
<feature type="binding site" evidence="17">
    <location>
        <position position="298"/>
    </location>
    <ligand>
        <name>Mn(2+)</name>
        <dbReference type="ChEBI" id="CHEBI:29035"/>
        <label>1</label>
    </ligand>
</feature>
<comment type="function">
    <text evidence="16">Small subunit of the glutamine-dependent carbamoyl phosphate synthetase (CPSase). CPSase catalyzes the formation of carbamoyl phosphate from the ammonia moiety of glutamine, carbonate, and phosphate donated by ATP, constituting the first step of the biosynthetic pathway leading to pyrimidine nucleotides. The large subunit (synthetase) binds the substrates ammonia (free or transferred from glutamine from the small subunit), hydrogencarbonate and ATP and carries out an ATP-coupled ligase reaction, activating hydrogencarbonate by forming carboxy phosphate which reacts with ammonia to form carbamoyl phosphate.</text>
</comment>
<feature type="binding site" evidence="17">
    <location>
        <position position="820"/>
    </location>
    <ligand>
        <name>Mn(2+)</name>
        <dbReference type="ChEBI" id="CHEBI:29035"/>
        <label>3</label>
    </ligand>
</feature>
<dbReference type="NCBIfam" id="NF009455">
    <property type="entry name" value="PRK12815.1"/>
    <property type="match status" value="1"/>
</dbReference>
<organism evidence="20 21">
    <name type="scientific">Marinisporobacter balticus</name>
    <dbReference type="NCBI Taxonomy" id="2018667"/>
    <lineage>
        <taxon>Bacteria</taxon>
        <taxon>Bacillati</taxon>
        <taxon>Bacillota</taxon>
        <taxon>Clostridia</taxon>
        <taxon>Peptostreptococcales</taxon>
        <taxon>Thermotaleaceae</taxon>
        <taxon>Marinisporobacter</taxon>
    </lineage>
</organism>
<dbReference type="PANTHER" id="PTHR11405">
    <property type="entry name" value="CARBAMOYLTRANSFERASE FAMILY MEMBER"/>
    <property type="match status" value="1"/>
</dbReference>
<dbReference type="EC" id="6.3.4.16" evidence="17"/>
<evidence type="ECO:0000256" key="6">
    <source>
        <dbReference type="ARBA" id="ARBA00022605"/>
    </source>
</evidence>
<dbReference type="InterPro" id="IPR011607">
    <property type="entry name" value="MGS-like_dom"/>
</dbReference>
<keyword evidence="11" id="KW-0460">Magnesium</keyword>
<dbReference type="GO" id="GO:0006541">
    <property type="term" value="P:glutamine metabolic process"/>
    <property type="evidence" value="ECO:0007669"/>
    <property type="project" value="TreeGrafter"/>
</dbReference>
<dbReference type="InterPro" id="IPR005480">
    <property type="entry name" value="CPSase_lsu_oligo"/>
</dbReference>
<dbReference type="PROSITE" id="PS50975">
    <property type="entry name" value="ATP_GRASP"/>
    <property type="match status" value="2"/>
</dbReference>
<evidence type="ECO:0000256" key="7">
    <source>
        <dbReference type="ARBA" id="ARBA00022723"/>
    </source>
</evidence>
<evidence type="ECO:0000256" key="5">
    <source>
        <dbReference type="ARBA" id="ARBA00022598"/>
    </source>
</evidence>
<feature type="region of interest" description="Allosteric domain" evidence="17">
    <location>
        <begin position="930"/>
        <end position="1062"/>
    </location>
</feature>
<comment type="catalytic activity">
    <reaction evidence="15 17">
        <text>hydrogencarbonate + L-glutamine + 2 ATP + H2O = carbamoyl phosphate + L-glutamate + 2 ADP + phosphate + 2 H(+)</text>
        <dbReference type="Rhea" id="RHEA:18633"/>
        <dbReference type="ChEBI" id="CHEBI:15377"/>
        <dbReference type="ChEBI" id="CHEBI:15378"/>
        <dbReference type="ChEBI" id="CHEBI:17544"/>
        <dbReference type="ChEBI" id="CHEBI:29985"/>
        <dbReference type="ChEBI" id="CHEBI:30616"/>
        <dbReference type="ChEBI" id="CHEBI:43474"/>
        <dbReference type="ChEBI" id="CHEBI:58228"/>
        <dbReference type="ChEBI" id="CHEBI:58359"/>
        <dbReference type="ChEBI" id="CHEBI:456216"/>
        <dbReference type="EC" id="6.3.5.5"/>
    </reaction>
</comment>
<comment type="cofactor">
    <cofactor evidence="1">
        <name>Mn(2+)</name>
        <dbReference type="ChEBI" id="CHEBI:29035"/>
    </cofactor>
</comment>
<evidence type="ECO:0000259" key="18">
    <source>
        <dbReference type="PROSITE" id="PS50975"/>
    </source>
</evidence>
<dbReference type="InterPro" id="IPR011761">
    <property type="entry name" value="ATP-grasp"/>
</dbReference>
<feature type="binding site" evidence="17">
    <location>
        <position position="298"/>
    </location>
    <ligand>
        <name>Mg(2+)</name>
        <dbReference type="ChEBI" id="CHEBI:18420"/>
        <label>2</label>
    </ligand>
</feature>
<dbReference type="NCBIfam" id="NF003671">
    <property type="entry name" value="PRK05294.1"/>
    <property type="match status" value="1"/>
</dbReference>
<evidence type="ECO:0000256" key="9">
    <source>
        <dbReference type="ARBA" id="ARBA00022741"/>
    </source>
</evidence>
<keyword evidence="5 17" id="KW-0436">Ligase</keyword>
<evidence type="ECO:0000256" key="4">
    <source>
        <dbReference type="ARBA" id="ARBA00022571"/>
    </source>
</evidence>
<dbReference type="Gene3D" id="3.30.1490.20">
    <property type="entry name" value="ATP-grasp fold, A domain"/>
    <property type="match status" value="2"/>
</dbReference>
<dbReference type="SUPFAM" id="SSF56059">
    <property type="entry name" value="Glutathione synthetase ATP-binding domain-like"/>
    <property type="match status" value="2"/>
</dbReference>
<feature type="binding site" evidence="17">
    <location>
        <position position="832"/>
    </location>
    <ligand>
        <name>Mg(2+)</name>
        <dbReference type="ChEBI" id="CHEBI:18420"/>
        <label>3</label>
    </ligand>
</feature>
<feature type="binding site" evidence="17">
    <location>
        <position position="780"/>
    </location>
    <ligand>
        <name>ATP</name>
        <dbReference type="ChEBI" id="CHEBI:30616"/>
        <label>2</label>
    </ligand>
</feature>
<proteinExistence type="inferred from homology"/>
<feature type="domain" description="ATP-grasp" evidence="18">
    <location>
        <begin position="133"/>
        <end position="327"/>
    </location>
</feature>
<evidence type="ECO:0000256" key="11">
    <source>
        <dbReference type="ARBA" id="ARBA00022842"/>
    </source>
</evidence>
<dbReference type="GO" id="GO:0006526">
    <property type="term" value="P:L-arginine biosynthetic process"/>
    <property type="evidence" value="ECO:0007669"/>
    <property type="project" value="UniProtKB-UniRule"/>
</dbReference>
<dbReference type="InterPro" id="IPR016185">
    <property type="entry name" value="PreATP-grasp_dom_sf"/>
</dbReference>
<evidence type="ECO:0000256" key="14">
    <source>
        <dbReference type="ARBA" id="ARBA00047359"/>
    </source>
</evidence>
<feature type="binding site" evidence="17">
    <location>
        <position position="779"/>
    </location>
    <ligand>
        <name>ATP</name>
        <dbReference type="ChEBI" id="CHEBI:30616"/>
        <label>2</label>
    </ligand>
</feature>
<feature type="region of interest" description="Carbamoyl phosphate synthetic domain" evidence="17">
    <location>
        <begin position="547"/>
        <end position="929"/>
    </location>
</feature>
<dbReference type="UniPathway" id="UPA00070">
    <property type="reaction ID" value="UER00115"/>
</dbReference>
<protein>
    <recommendedName>
        <fullName evidence="17">Carbamoyl phosphate synthase large chain</fullName>
        <ecNumber evidence="17">6.3.4.16</ecNumber>
        <ecNumber evidence="17">6.3.5.5</ecNumber>
    </recommendedName>
    <alternativeName>
        <fullName evidence="17">Carbamoyl phosphate synthetase ammonia chain</fullName>
    </alternativeName>
</protein>
<feature type="binding site" evidence="17">
    <location>
        <position position="832"/>
    </location>
    <ligand>
        <name>Mn(2+)</name>
        <dbReference type="ChEBI" id="CHEBI:29035"/>
        <label>3</label>
    </ligand>
</feature>
<feature type="binding site" evidence="17">
    <location>
        <position position="176"/>
    </location>
    <ligand>
        <name>ATP</name>
        <dbReference type="ChEBI" id="CHEBI:30616"/>
        <label>1</label>
    </ligand>
</feature>
<dbReference type="FunFam" id="1.10.1030.10:FF:000002">
    <property type="entry name" value="Carbamoyl-phosphate synthase large chain"/>
    <property type="match status" value="1"/>
</dbReference>
<dbReference type="FunFam" id="3.40.50.20:FF:000002">
    <property type="entry name" value="Carbamoyl-phosphate synthase large chain"/>
    <property type="match status" value="1"/>
</dbReference>
<feature type="binding site" evidence="17">
    <location>
        <position position="242"/>
    </location>
    <ligand>
        <name>ATP</name>
        <dbReference type="ChEBI" id="CHEBI:30616"/>
        <label>1</label>
    </ligand>
</feature>